<gene>
    <name evidence="1" type="ORF">ALOHA_HF1049E08.0022</name>
</gene>
<accession>A4GIC3</accession>
<dbReference type="EMBL" id="EF089402">
    <property type="protein sequence ID" value="ABL97834.1"/>
    <property type="molecule type" value="Genomic_DNA"/>
</dbReference>
<name>A4GIC3_9BACT</name>
<protein>
    <submittedName>
        <fullName evidence="1">Uncharacterized protein</fullName>
    </submittedName>
</protein>
<dbReference type="SUPFAM" id="SSF53474">
    <property type="entry name" value="alpha/beta-Hydrolases"/>
    <property type="match status" value="1"/>
</dbReference>
<reference evidence="1" key="1">
    <citation type="journal article" date="2007" name="Environ. Microbiol.">
        <title>Proteorhodopsin photosystem gene clusters exhibit co-evolutionary trends and shared ancestry among diverse marine microbial phyla.</title>
        <authorList>
            <person name="McCarren J."/>
            <person name="Delong E.F."/>
        </authorList>
    </citation>
    <scope>NUCLEOTIDE SEQUENCE</scope>
</reference>
<dbReference type="InterPro" id="IPR029058">
    <property type="entry name" value="AB_hydrolase_fold"/>
</dbReference>
<evidence type="ECO:0000313" key="1">
    <source>
        <dbReference type="EMBL" id="ABL97834.1"/>
    </source>
</evidence>
<proteinExistence type="predicted"/>
<organism evidence="1">
    <name type="scientific">uncultured marine bacterium HF10_49E08</name>
    <dbReference type="NCBI Taxonomy" id="415447"/>
    <lineage>
        <taxon>Bacteria</taxon>
        <taxon>environmental samples</taxon>
    </lineage>
</organism>
<dbReference type="Gene3D" id="3.40.50.1820">
    <property type="entry name" value="alpha/beta hydrolase"/>
    <property type="match status" value="1"/>
</dbReference>
<dbReference type="AlphaFoldDB" id="A4GIC3"/>
<sequence>MSGHPELSKVPWALWGHSGGGHWVGGMTLLYPERVAACWLRSGVPLFEPNPDRESIKPYTLNSGSLDVPIMCNHGTKEGVTVKTGRFARVWPANQKFFEKVRGAGGLIGIAVDPLSSHECGNQRYMAIPWFDECLTARLPKKEGQPLRKMNEEQSWLAPVLTTTAVSAEKYQGDPLKAVWLPSQRIAKTWMHYVRDTKIPDRSPPPAPNRVRVSNAGTNKDRLTWEAEADMESGLSHFIIKKNGKEIAQVPEKPTNRFGRPLFQGLQYSDTPLFPLVKMEYIDNEAYMIKMYEVINVNTVGLKSKPGIPRVSTRSKK</sequence>